<dbReference type="PIRSF" id="PIRSF017184">
    <property type="entry name" value="Nnr"/>
    <property type="match status" value="1"/>
</dbReference>
<dbReference type="PROSITE" id="PS51383">
    <property type="entry name" value="YJEF_C_3"/>
    <property type="match status" value="1"/>
</dbReference>
<feature type="binding site" evidence="18">
    <location>
        <position position="166"/>
    </location>
    <ligand>
        <name>(6S)-NADPHX</name>
        <dbReference type="ChEBI" id="CHEBI:64076"/>
    </ligand>
</feature>
<keyword evidence="5 18" id="KW-0479">Metal-binding</keyword>
<dbReference type="AlphaFoldDB" id="A0A166C5P3"/>
<keyword evidence="12 17" id="KW-0456">Lyase</keyword>
<dbReference type="EC" id="4.2.1.136" evidence="19"/>
<evidence type="ECO:0000256" key="5">
    <source>
        <dbReference type="ARBA" id="ARBA00022723"/>
    </source>
</evidence>
<evidence type="ECO:0000256" key="2">
    <source>
        <dbReference type="ARBA" id="ARBA00000909"/>
    </source>
</evidence>
<evidence type="ECO:0000256" key="14">
    <source>
        <dbReference type="ARBA" id="ARBA00025153"/>
    </source>
</evidence>
<feature type="binding site" evidence="17">
    <location>
        <position position="460"/>
    </location>
    <ligand>
        <name>AMP</name>
        <dbReference type="ChEBI" id="CHEBI:456215"/>
    </ligand>
</feature>
<reference evidence="22 23" key="1">
    <citation type="submission" date="2016-04" db="EMBL/GenBank/DDBJ databases">
        <title>Genome sequence of Methanobrevibacter curvatus DSM 11111.</title>
        <authorList>
            <person name="Poehlein A."/>
            <person name="Seedorf H."/>
            <person name="Daniel R."/>
        </authorList>
    </citation>
    <scope>NUCLEOTIDE SEQUENCE [LARGE SCALE GENOMIC DNA]</scope>
    <source>
        <strain evidence="22 23">DSM 11111</strain>
    </source>
</reference>
<evidence type="ECO:0000313" key="22">
    <source>
        <dbReference type="EMBL" id="KZX14156.1"/>
    </source>
</evidence>
<dbReference type="InterPro" id="IPR030677">
    <property type="entry name" value="Nnr"/>
</dbReference>
<dbReference type="Pfam" id="PF01256">
    <property type="entry name" value="Carb_kinase"/>
    <property type="match status" value="1"/>
</dbReference>
<dbReference type="GO" id="GO:0046872">
    <property type="term" value="F:metal ion binding"/>
    <property type="evidence" value="ECO:0007669"/>
    <property type="project" value="UniProtKB-UniRule"/>
</dbReference>
<organism evidence="22 23">
    <name type="scientific">Methanobrevibacter curvatus</name>
    <dbReference type="NCBI Taxonomy" id="49547"/>
    <lineage>
        <taxon>Archaea</taxon>
        <taxon>Methanobacteriati</taxon>
        <taxon>Methanobacteriota</taxon>
        <taxon>Methanomada group</taxon>
        <taxon>Methanobacteria</taxon>
        <taxon>Methanobacteriales</taxon>
        <taxon>Methanobacteriaceae</taxon>
        <taxon>Methanobrevibacter</taxon>
    </lineage>
</organism>
<keyword evidence="8 17" id="KW-0521">NADP</keyword>
<dbReference type="GO" id="GO:0005524">
    <property type="term" value="F:ATP binding"/>
    <property type="evidence" value="ECO:0007669"/>
    <property type="project" value="UniProtKB-UniRule"/>
</dbReference>
<gene>
    <name evidence="22" type="primary">nnr</name>
    <name evidence="17" type="synonym">nnrD</name>
    <name evidence="18" type="synonym">nnrE</name>
    <name evidence="22" type="ORF">MBCUR_06320</name>
</gene>
<evidence type="ECO:0000256" key="8">
    <source>
        <dbReference type="ARBA" id="ARBA00022857"/>
    </source>
</evidence>
<dbReference type="HAMAP" id="MF_01965">
    <property type="entry name" value="NADHX_dehydratase"/>
    <property type="match status" value="1"/>
</dbReference>
<dbReference type="Gene3D" id="3.40.1190.20">
    <property type="match status" value="1"/>
</dbReference>
<evidence type="ECO:0000259" key="20">
    <source>
        <dbReference type="PROSITE" id="PS51383"/>
    </source>
</evidence>
<dbReference type="Pfam" id="PF03853">
    <property type="entry name" value="YjeF_N"/>
    <property type="match status" value="1"/>
</dbReference>
<comment type="caution">
    <text evidence="22">The sequence shown here is derived from an EMBL/GenBank/DDBJ whole genome shotgun (WGS) entry which is preliminary data.</text>
</comment>
<keyword evidence="23" id="KW-1185">Reference proteome</keyword>
<evidence type="ECO:0000256" key="17">
    <source>
        <dbReference type="HAMAP-Rule" id="MF_01965"/>
    </source>
</evidence>
<dbReference type="InterPro" id="IPR036652">
    <property type="entry name" value="YjeF_N_dom_sf"/>
</dbReference>
<keyword evidence="13" id="KW-0511">Multifunctional enzyme</keyword>
<feature type="binding site" evidence="18">
    <location>
        <position position="133"/>
    </location>
    <ligand>
        <name>K(+)</name>
        <dbReference type="ChEBI" id="CHEBI:29103"/>
    </ligand>
</feature>
<comment type="subunit">
    <text evidence="17">Homotetramer.</text>
</comment>
<feature type="binding site" evidence="17">
    <location>
        <position position="327"/>
    </location>
    <ligand>
        <name>(6S)-NADPHX</name>
        <dbReference type="ChEBI" id="CHEBI:64076"/>
    </ligand>
</feature>
<feature type="binding site" evidence="18">
    <location>
        <begin position="137"/>
        <end position="143"/>
    </location>
    <ligand>
        <name>(6S)-NADPHX</name>
        <dbReference type="ChEBI" id="CHEBI:64076"/>
    </ligand>
</feature>
<proteinExistence type="inferred from homology"/>
<comment type="function">
    <text evidence="17">Catalyzes the dehydration of the S-form of NAD(P)HX at the expense of ADP, which is converted to AMP. Together with NAD(P)HX epimerase, which catalyzes the epimerization of the S- and R-forms, the enzyme allows the repair of both epimers of NAD(P)HX, a damaged form of NAD(P)H that is a result of enzymatic or heat-dependent hydration.</text>
</comment>
<dbReference type="GO" id="GO:0046496">
    <property type="term" value="P:nicotinamide nucleotide metabolic process"/>
    <property type="evidence" value="ECO:0007669"/>
    <property type="project" value="UniProtKB-UniRule"/>
</dbReference>
<comment type="catalytic activity">
    <reaction evidence="2 18 19">
        <text>(6R)-NADPHX = (6S)-NADPHX</text>
        <dbReference type="Rhea" id="RHEA:32227"/>
        <dbReference type="ChEBI" id="CHEBI:64076"/>
        <dbReference type="ChEBI" id="CHEBI:64077"/>
        <dbReference type="EC" id="5.1.99.6"/>
    </reaction>
</comment>
<dbReference type="PROSITE" id="PS51385">
    <property type="entry name" value="YJEF_N"/>
    <property type="match status" value="1"/>
</dbReference>
<keyword evidence="7 17" id="KW-0067">ATP-binding</keyword>
<evidence type="ECO:0000256" key="13">
    <source>
        <dbReference type="ARBA" id="ARBA00023268"/>
    </source>
</evidence>
<evidence type="ECO:0000256" key="15">
    <source>
        <dbReference type="ARBA" id="ARBA00048238"/>
    </source>
</evidence>
<feature type="domain" description="YjeF N-terminal" evidence="21">
    <location>
        <begin position="1"/>
        <end position="222"/>
    </location>
</feature>
<dbReference type="InterPro" id="IPR029056">
    <property type="entry name" value="Ribokinase-like"/>
</dbReference>
<comment type="catalytic activity">
    <reaction evidence="16 17 19">
        <text>(6S)-NADPHX + ADP = AMP + phosphate + NADPH + H(+)</text>
        <dbReference type="Rhea" id="RHEA:32235"/>
        <dbReference type="ChEBI" id="CHEBI:15378"/>
        <dbReference type="ChEBI" id="CHEBI:43474"/>
        <dbReference type="ChEBI" id="CHEBI:57783"/>
        <dbReference type="ChEBI" id="CHEBI:64076"/>
        <dbReference type="ChEBI" id="CHEBI:456215"/>
        <dbReference type="ChEBI" id="CHEBI:456216"/>
        <dbReference type="EC" id="4.2.1.136"/>
    </reaction>
</comment>
<dbReference type="PATRIC" id="fig|49547.3.peg.662"/>
<evidence type="ECO:0000256" key="19">
    <source>
        <dbReference type="PIRNR" id="PIRNR017184"/>
    </source>
</evidence>
<dbReference type="EMBL" id="LWMV01000115">
    <property type="protein sequence ID" value="KZX14156.1"/>
    <property type="molecule type" value="Genomic_DNA"/>
</dbReference>
<evidence type="ECO:0000256" key="10">
    <source>
        <dbReference type="ARBA" id="ARBA00023027"/>
    </source>
</evidence>
<keyword evidence="9 18" id="KW-0630">Potassium</keyword>
<protein>
    <recommendedName>
        <fullName evidence="19">Bifunctional NAD(P)H-hydrate repair enzyme</fullName>
    </recommendedName>
    <alternativeName>
        <fullName evidence="19">Nicotinamide nucleotide repair protein</fullName>
    </alternativeName>
    <domain>
        <recommendedName>
            <fullName evidence="19">ADP-dependent (S)-NAD(P)H-hydrate dehydratase</fullName>
            <ecNumber evidence="19">4.2.1.136</ecNumber>
        </recommendedName>
        <alternativeName>
            <fullName evidence="19">ADP-dependent NAD(P)HX dehydratase</fullName>
        </alternativeName>
    </domain>
    <domain>
        <recommendedName>
            <fullName evidence="19">NAD(P)H-hydrate epimerase</fullName>
            <ecNumber evidence="19">5.1.99.6</ecNumber>
        </recommendedName>
    </domain>
</protein>
<feature type="binding site" evidence="18">
    <location>
        <position position="169"/>
    </location>
    <ligand>
        <name>K(+)</name>
        <dbReference type="ChEBI" id="CHEBI:29103"/>
    </ligand>
</feature>
<feature type="binding site" evidence="18">
    <location>
        <position position="53"/>
    </location>
    <ligand>
        <name>K(+)</name>
        <dbReference type="ChEBI" id="CHEBI:29103"/>
    </ligand>
</feature>
<evidence type="ECO:0000256" key="18">
    <source>
        <dbReference type="HAMAP-Rule" id="MF_01966"/>
    </source>
</evidence>
<accession>A0A166C5P3</accession>
<dbReference type="EC" id="5.1.99.6" evidence="19"/>
<dbReference type="GO" id="GO:0052855">
    <property type="term" value="F:ADP-dependent NAD(P)H-hydrate dehydratase activity"/>
    <property type="evidence" value="ECO:0007669"/>
    <property type="project" value="UniProtKB-UniRule"/>
</dbReference>
<comment type="similarity">
    <text evidence="17">Belongs to the NnrD/CARKD family.</text>
</comment>
<dbReference type="CDD" id="cd01171">
    <property type="entry name" value="YXKO-related"/>
    <property type="match status" value="1"/>
</dbReference>
<comment type="function">
    <text evidence="14 19">Bifunctional enzyme that catalyzes the epimerization of the S- and R-forms of NAD(P)HX and the dehydration of the S-form of NAD(P)HX at the expense of ADP, which is converted to AMP. This allows the repair of both epimers of NAD(P)HX, a damaged form of NAD(P)H that is a result of enzymatic or heat-dependent hydration.</text>
</comment>
<dbReference type="Proteomes" id="UP000077245">
    <property type="component" value="Unassembled WGS sequence"/>
</dbReference>
<comment type="caution">
    <text evidence="17">Lacks conserved residue(s) required for the propagation of feature annotation.</text>
</comment>
<keyword evidence="11 18" id="KW-0413">Isomerase</keyword>
<feature type="binding site" evidence="17">
    <location>
        <position position="259"/>
    </location>
    <ligand>
        <name>(6S)-NADPHX</name>
        <dbReference type="ChEBI" id="CHEBI:64076"/>
    </ligand>
</feature>
<keyword evidence="10 17" id="KW-0520">NAD</keyword>
<evidence type="ECO:0000256" key="16">
    <source>
        <dbReference type="ARBA" id="ARBA00049209"/>
    </source>
</evidence>
<dbReference type="Gene3D" id="3.40.50.10260">
    <property type="entry name" value="YjeF N-terminal domain"/>
    <property type="match status" value="1"/>
</dbReference>
<dbReference type="GO" id="GO:0052856">
    <property type="term" value="F:NAD(P)HX epimerase activity"/>
    <property type="evidence" value="ECO:0007669"/>
    <property type="project" value="UniProtKB-UniRule"/>
</dbReference>
<comment type="function">
    <text evidence="18">Catalyzes the epimerization of the S- and R-forms of NAD(P)HX, a damaged form of NAD(P)H that is a result of enzymatic or heat-dependent hydration. This is a prerequisite for the S-specific NAD(P)H-hydrate dehydratase to allow the repair of both epimers of NAD(P)HX.</text>
</comment>
<comment type="similarity">
    <text evidence="4 19">In the C-terminal section; belongs to the NnrD/CARKD family.</text>
</comment>
<comment type="catalytic activity">
    <reaction evidence="1 18 19">
        <text>(6R)-NADHX = (6S)-NADHX</text>
        <dbReference type="Rhea" id="RHEA:32215"/>
        <dbReference type="ChEBI" id="CHEBI:64074"/>
        <dbReference type="ChEBI" id="CHEBI:64075"/>
        <dbReference type="EC" id="5.1.99.6"/>
    </reaction>
</comment>
<evidence type="ECO:0000256" key="11">
    <source>
        <dbReference type="ARBA" id="ARBA00023235"/>
    </source>
</evidence>
<sequence>MIATDLNCEDLGLSRLVLMENAGKSISDEIAKLSTFTFSKPVKIAIFTGSGGNGGDGFVAARHLLNRGFEVDIYLLTPINQIKSQDSKTNVEILKNIFPNFSRINLYEINDSDTLNTIEITKSNSFSEHIIIDGILGTGIKGKLKTKIKKAIEIINNSNALKVSIDVPSGMDPQTGEIAEIGVKPGYTLSLHAVKTGLKKAGEDLTGGLIICDIGIPIEAEIFLGKGDLKRLNKRKNTSHKGNNGKVLIIGGNNDFSGAPSISGLSALSCGVDLLYIASPKSSSLVIKSYSPDFIVKSLKGDFLNINNLNDLLEIAKDVDSILIGPGSGLEEETRKLFNILVAKIKKPIVIDADGLKLIDVNLIKNKENLIITPHFNEFKTFFKEIIIKKDLKNQIGSLDLSFENLNYKQIHDKIAIIQEITSEIKGTIVIKGKYDLIFKGNKIRINKTGNPAMTVGGTGDSLAGIATALLSLGLNDLDSGALSTYLNGKSGDLAYEKYGNGLRASQLSEFIGQILKK</sequence>
<dbReference type="InterPro" id="IPR004443">
    <property type="entry name" value="YjeF_N_dom"/>
</dbReference>
<dbReference type="NCBIfam" id="TIGR00197">
    <property type="entry name" value="yjeF_nterm"/>
    <property type="match status" value="1"/>
</dbReference>
<evidence type="ECO:0000256" key="9">
    <source>
        <dbReference type="ARBA" id="ARBA00022958"/>
    </source>
</evidence>
<comment type="cofactor">
    <cofactor evidence="18 19">
        <name>K(+)</name>
        <dbReference type="ChEBI" id="CHEBI:29103"/>
    </cofactor>
    <text evidence="18 19">Binds 1 potassium ion per subunit.</text>
</comment>
<name>A0A166C5P3_9EURY</name>
<dbReference type="NCBIfam" id="TIGR00196">
    <property type="entry name" value="yjeF_cterm"/>
    <property type="match status" value="1"/>
</dbReference>
<dbReference type="SUPFAM" id="SSF53613">
    <property type="entry name" value="Ribokinase-like"/>
    <property type="match status" value="1"/>
</dbReference>
<comment type="similarity">
    <text evidence="3 19">In the N-terminal section; belongs to the NnrE/AIBP family.</text>
</comment>
<comment type="similarity">
    <text evidence="18">Belongs to the NnrE/AIBP family.</text>
</comment>
<dbReference type="STRING" id="49547.MBCUR_06320"/>
<dbReference type="SUPFAM" id="SSF64153">
    <property type="entry name" value="YjeF N-terminal domain-like"/>
    <property type="match status" value="1"/>
</dbReference>
<dbReference type="InterPro" id="IPR000631">
    <property type="entry name" value="CARKD"/>
</dbReference>
<comment type="cofactor">
    <cofactor evidence="17">
        <name>Mg(2+)</name>
        <dbReference type="ChEBI" id="CHEBI:18420"/>
    </cofactor>
</comment>
<feature type="binding site" evidence="18">
    <location>
        <begin position="52"/>
        <end position="56"/>
    </location>
    <ligand>
        <name>(6S)-NADPHX</name>
        <dbReference type="ChEBI" id="CHEBI:64076"/>
    </ligand>
</feature>
<feature type="domain" description="YjeF C-terminal" evidence="20">
    <location>
        <begin position="224"/>
        <end position="518"/>
    </location>
</feature>
<evidence type="ECO:0000256" key="4">
    <source>
        <dbReference type="ARBA" id="ARBA00009524"/>
    </source>
</evidence>
<evidence type="ECO:0000256" key="6">
    <source>
        <dbReference type="ARBA" id="ARBA00022741"/>
    </source>
</evidence>
<feature type="binding site" evidence="17">
    <location>
        <position position="375"/>
    </location>
    <ligand>
        <name>(6S)-NADPHX</name>
        <dbReference type="ChEBI" id="CHEBI:64076"/>
    </ligand>
</feature>
<dbReference type="GO" id="GO:0110051">
    <property type="term" value="P:metabolite repair"/>
    <property type="evidence" value="ECO:0007669"/>
    <property type="project" value="TreeGrafter"/>
</dbReference>
<dbReference type="PANTHER" id="PTHR12592:SF0">
    <property type="entry name" value="ATP-DEPENDENT (S)-NAD(P)H-HYDRATE DEHYDRATASE"/>
    <property type="match status" value="1"/>
</dbReference>
<feature type="binding site" evidence="17">
    <location>
        <position position="461"/>
    </location>
    <ligand>
        <name>(6S)-NADPHX</name>
        <dbReference type="ChEBI" id="CHEBI:64076"/>
    </ligand>
</feature>
<evidence type="ECO:0000256" key="3">
    <source>
        <dbReference type="ARBA" id="ARBA00006001"/>
    </source>
</evidence>
<evidence type="ECO:0000256" key="1">
    <source>
        <dbReference type="ARBA" id="ARBA00000013"/>
    </source>
</evidence>
<dbReference type="PANTHER" id="PTHR12592">
    <property type="entry name" value="ATP-DEPENDENT (S)-NAD(P)H-HYDRATE DEHYDRATASE FAMILY MEMBER"/>
    <property type="match status" value="1"/>
</dbReference>
<evidence type="ECO:0000259" key="21">
    <source>
        <dbReference type="PROSITE" id="PS51385"/>
    </source>
</evidence>
<dbReference type="HAMAP" id="MF_01966">
    <property type="entry name" value="NADHX_epimerase"/>
    <property type="match status" value="1"/>
</dbReference>
<evidence type="ECO:0000256" key="12">
    <source>
        <dbReference type="ARBA" id="ARBA00023239"/>
    </source>
</evidence>
<evidence type="ECO:0000256" key="7">
    <source>
        <dbReference type="ARBA" id="ARBA00022840"/>
    </source>
</evidence>
<comment type="catalytic activity">
    <reaction evidence="15 17 19">
        <text>(6S)-NADHX + ADP = AMP + phosphate + NADH + H(+)</text>
        <dbReference type="Rhea" id="RHEA:32223"/>
        <dbReference type="ChEBI" id="CHEBI:15378"/>
        <dbReference type="ChEBI" id="CHEBI:43474"/>
        <dbReference type="ChEBI" id="CHEBI:57945"/>
        <dbReference type="ChEBI" id="CHEBI:64074"/>
        <dbReference type="ChEBI" id="CHEBI:456215"/>
        <dbReference type="ChEBI" id="CHEBI:456216"/>
        <dbReference type="EC" id="4.2.1.136"/>
    </reaction>
</comment>
<keyword evidence="6 17" id="KW-0547">Nucleotide-binding</keyword>
<evidence type="ECO:0000313" key="23">
    <source>
        <dbReference type="Proteomes" id="UP000077245"/>
    </source>
</evidence>